<sequence>YSSHYTLHYLLNRTPRDAPRSDTRHPCLPNYFYCTTAVAWLRPCLRRFASLCLCDASGFVPVKKQESLGLSPPDRQPPPK</sequence>
<dbReference type="AlphaFoldDB" id="A0AAQ4EBG2"/>
<feature type="non-terminal residue" evidence="1">
    <location>
        <position position="1"/>
    </location>
</feature>
<keyword evidence="2" id="KW-1185">Reference proteome</keyword>
<accession>A0AAQ4EBG2</accession>
<organism evidence="1 2">
    <name type="scientific">Amblyomma americanum</name>
    <name type="common">Lone star tick</name>
    <dbReference type="NCBI Taxonomy" id="6943"/>
    <lineage>
        <taxon>Eukaryota</taxon>
        <taxon>Metazoa</taxon>
        <taxon>Ecdysozoa</taxon>
        <taxon>Arthropoda</taxon>
        <taxon>Chelicerata</taxon>
        <taxon>Arachnida</taxon>
        <taxon>Acari</taxon>
        <taxon>Parasitiformes</taxon>
        <taxon>Ixodida</taxon>
        <taxon>Ixodoidea</taxon>
        <taxon>Ixodidae</taxon>
        <taxon>Amblyomminae</taxon>
        <taxon>Amblyomma</taxon>
    </lineage>
</organism>
<dbReference type="EMBL" id="JARKHS020018803">
    <property type="protein sequence ID" value="KAK8772107.1"/>
    <property type="molecule type" value="Genomic_DNA"/>
</dbReference>
<protein>
    <submittedName>
        <fullName evidence="1">Uncharacterized protein</fullName>
    </submittedName>
</protein>
<name>A0AAQ4EBG2_AMBAM</name>
<comment type="caution">
    <text evidence="1">The sequence shown here is derived from an EMBL/GenBank/DDBJ whole genome shotgun (WGS) entry which is preliminary data.</text>
</comment>
<evidence type="ECO:0000313" key="1">
    <source>
        <dbReference type="EMBL" id="KAK8772107.1"/>
    </source>
</evidence>
<gene>
    <name evidence="1" type="ORF">V5799_024646</name>
</gene>
<evidence type="ECO:0000313" key="2">
    <source>
        <dbReference type="Proteomes" id="UP001321473"/>
    </source>
</evidence>
<dbReference type="Proteomes" id="UP001321473">
    <property type="component" value="Unassembled WGS sequence"/>
</dbReference>
<reference evidence="1 2" key="1">
    <citation type="journal article" date="2023" name="Arcadia Sci">
        <title>De novo assembly of a long-read Amblyomma americanum tick genome.</title>
        <authorList>
            <person name="Chou S."/>
            <person name="Poskanzer K.E."/>
            <person name="Rollins M."/>
            <person name="Thuy-Boun P.S."/>
        </authorList>
    </citation>
    <scope>NUCLEOTIDE SEQUENCE [LARGE SCALE GENOMIC DNA]</scope>
    <source>
        <strain evidence="1">F_SG_1</strain>
        <tissue evidence="1">Salivary glands</tissue>
    </source>
</reference>
<proteinExistence type="predicted"/>